<keyword evidence="3" id="KW-0862">Zinc</keyword>
<evidence type="ECO:0000256" key="3">
    <source>
        <dbReference type="PIRSR" id="PIRSR001235-1"/>
    </source>
</evidence>
<dbReference type="SUPFAM" id="SSF53187">
    <property type="entry name" value="Zn-dependent exopeptidases"/>
    <property type="match status" value="1"/>
</dbReference>
<dbReference type="Pfam" id="PF01546">
    <property type="entry name" value="Peptidase_M20"/>
    <property type="match status" value="1"/>
</dbReference>
<dbReference type="InterPro" id="IPR036264">
    <property type="entry name" value="Bact_exopeptidase_dim_dom"/>
</dbReference>
<evidence type="ECO:0000256" key="2">
    <source>
        <dbReference type="ARBA" id="ARBA00022801"/>
    </source>
</evidence>
<keyword evidence="6" id="KW-1185">Reference proteome</keyword>
<dbReference type="Gene3D" id="3.40.630.10">
    <property type="entry name" value="Zn peptidases"/>
    <property type="match status" value="1"/>
</dbReference>
<dbReference type="AlphaFoldDB" id="A0A850EF54"/>
<evidence type="ECO:0000313" key="6">
    <source>
        <dbReference type="Proteomes" id="UP000564806"/>
    </source>
</evidence>
<feature type="binding site" evidence="4">
    <location>
        <position position="281"/>
    </location>
    <ligand>
        <name>allantoate</name>
        <dbReference type="ChEBI" id="CHEBI:17536"/>
    </ligand>
</feature>
<comment type="similarity">
    <text evidence="1">Belongs to the peptidase M20 family.</text>
</comment>
<feature type="binding site" evidence="3">
    <location>
        <position position="97"/>
    </location>
    <ligand>
        <name>Zn(2+)</name>
        <dbReference type="ChEBI" id="CHEBI:29105"/>
        <label>2</label>
    </ligand>
</feature>
<dbReference type="Gene3D" id="3.30.70.360">
    <property type="match status" value="1"/>
</dbReference>
<dbReference type="PANTHER" id="PTHR32494:SF5">
    <property type="entry name" value="ALLANTOATE AMIDOHYDROLASE"/>
    <property type="match status" value="1"/>
</dbReference>
<dbReference type="GO" id="GO:0016813">
    <property type="term" value="F:hydrolase activity, acting on carbon-nitrogen (but not peptide) bonds, in linear amidines"/>
    <property type="evidence" value="ECO:0007669"/>
    <property type="project" value="InterPro"/>
</dbReference>
<organism evidence="5 6">
    <name type="scientific">Paenibacillus agri</name>
    <dbReference type="NCBI Taxonomy" id="2744309"/>
    <lineage>
        <taxon>Bacteria</taxon>
        <taxon>Bacillati</taxon>
        <taxon>Bacillota</taxon>
        <taxon>Bacilli</taxon>
        <taxon>Bacillales</taxon>
        <taxon>Paenibacillaceae</taxon>
        <taxon>Paenibacillus</taxon>
    </lineage>
</organism>
<feature type="binding site" evidence="4">
    <location>
        <position position="221"/>
    </location>
    <ligand>
        <name>allantoate</name>
        <dbReference type="ChEBI" id="CHEBI:17536"/>
    </ligand>
</feature>
<feature type="binding site" evidence="3">
    <location>
        <position position="196"/>
    </location>
    <ligand>
        <name>Zn(2+)</name>
        <dbReference type="ChEBI" id="CHEBI:29105"/>
        <label>1</label>
    </ligand>
</feature>
<feature type="binding site" evidence="3">
    <location>
        <position position="387"/>
    </location>
    <ligand>
        <name>Zn(2+)</name>
        <dbReference type="ChEBI" id="CHEBI:29105"/>
        <label>2</label>
    </ligand>
</feature>
<feature type="binding site" evidence="3">
    <location>
        <position position="132"/>
    </location>
    <ligand>
        <name>Zn(2+)</name>
        <dbReference type="ChEBI" id="CHEBI:29105"/>
        <label>2</label>
    </ligand>
</feature>
<dbReference type="PIRSF" id="PIRSF001235">
    <property type="entry name" value="Amidase_carbamoylase"/>
    <property type="match status" value="1"/>
</dbReference>
<dbReference type="SUPFAM" id="SSF55031">
    <property type="entry name" value="Bacterial exopeptidase dimerisation domain"/>
    <property type="match status" value="1"/>
</dbReference>
<dbReference type="PANTHER" id="PTHR32494">
    <property type="entry name" value="ALLANTOATE DEIMINASE-RELATED"/>
    <property type="match status" value="1"/>
</dbReference>
<gene>
    <name evidence="5" type="ORF">HPT30_01540</name>
</gene>
<evidence type="ECO:0000256" key="4">
    <source>
        <dbReference type="PIRSR" id="PIRSR001235-2"/>
    </source>
</evidence>
<comment type="caution">
    <text evidence="5">The sequence shown here is derived from an EMBL/GenBank/DDBJ whole genome shotgun (WGS) entry which is preliminary data.</text>
</comment>
<dbReference type="CDD" id="cd03884">
    <property type="entry name" value="M20_bAS"/>
    <property type="match status" value="1"/>
</dbReference>
<reference evidence="5" key="1">
    <citation type="submission" date="2020-06" db="EMBL/GenBank/DDBJ databases">
        <title>Paenibacillus sp. nov., isolated from soil.</title>
        <authorList>
            <person name="Seo Y.L."/>
        </authorList>
    </citation>
    <scope>NUCLEOTIDE SEQUENCE [LARGE SCALE GENOMIC DNA]</scope>
    <source>
        <strain evidence="5">JW14</strain>
    </source>
</reference>
<feature type="binding site" evidence="4">
    <location>
        <position position="294"/>
    </location>
    <ligand>
        <name>allantoate</name>
        <dbReference type="ChEBI" id="CHEBI:17536"/>
    </ligand>
</feature>
<dbReference type="RefSeq" id="WP_175369777.1">
    <property type="nucleotide sequence ID" value="NZ_JABWCS010000176.1"/>
</dbReference>
<accession>A0A850EF54</accession>
<feature type="binding site" evidence="3">
    <location>
        <position position="97"/>
    </location>
    <ligand>
        <name>Zn(2+)</name>
        <dbReference type="ChEBI" id="CHEBI:29105"/>
        <label>1</label>
    </ligand>
</feature>
<dbReference type="PROSITE" id="PS00758">
    <property type="entry name" value="ARGE_DAPE_CPG2_1"/>
    <property type="match status" value="1"/>
</dbReference>
<feature type="binding site" evidence="3">
    <location>
        <position position="86"/>
    </location>
    <ligand>
        <name>Zn(2+)</name>
        <dbReference type="ChEBI" id="CHEBI:29105"/>
        <label>1</label>
    </ligand>
</feature>
<dbReference type="GO" id="GO:0046872">
    <property type="term" value="F:metal ion binding"/>
    <property type="evidence" value="ECO:0007669"/>
    <property type="project" value="UniProtKB-KW"/>
</dbReference>
<name>A0A850EF54_9BACL</name>
<sequence length="423" mass="45450">MEIHAGMVPNTSRLQNNIEQLSTLINPSKPGWTRRPFTEEYDSGRRWLTGQMQDAGLTVEIDAASNLIGVLPGSDPSLAPIMIGSHTDTVTGGGRFDGIIGVLAGIEIARVLQESGLKLRHTLQIVDFTAEEPSEFGLSTIGSRGMVGNLTEAMLELRDDTGLQLADAINRQGGDVSRLHAEIRKPGEVALYLELHIEQGPVLEQSGHRLGAVLGIVGIHRYRVQITGAPNHAGTTPMTLRNDALAGFCEIGLAFERHCLHYAKDAVGTIGKMNNEPNASNVVPGLVRFDLEIRSLDHKISEAVYSAFAAEAAEIAARRGLQISLESLSKSDAVIVKEKVLEKVLSACNSVAPAICLPSGAGHDANQLASIAPIGMIFVPSKDGRSHCPEEWTEYQDVAAGTQALGQALLLFDEEDFSRWEDA</sequence>
<keyword evidence="2 5" id="KW-0378">Hydrolase</keyword>
<dbReference type="InterPro" id="IPR010158">
    <property type="entry name" value="Amidase_Cbmase"/>
</dbReference>
<dbReference type="Proteomes" id="UP000564806">
    <property type="component" value="Unassembled WGS sequence"/>
</dbReference>
<comment type="cofactor">
    <cofactor evidence="3">
        <name>Zn(2+)</name>
        <dbReference type="ChEBI" id="CHEBI:29105"/>
    </cofactor>
    <text evidence="3">Binds 2 Zn(2+) ions per subunit.</text>
</comment>
<evidence type="ECO:0000256" key="1">
    <source>
        <dbReference type="ARBA" id="ARBA00006153"/>
    </source>
</evidence>
<protein>
    <submittedName>
        <fullName evidence="5">Zn-dependent hydrolase</fullName>
    </submittedName>
</protein>
<dbReference type="EMBL" id="JABWCS010000176">
    <property type="protein sequence ID" value="NUU59066.1"/>
    <property type="molecule type" value="Genomic_DNA"/>
</dbReference>
<dbReference type="NCBIfam" id="TIGR01879">
    <property type="entry name" value="hydantase"/>
    <property type="match status" value="1"/>
</dbReference>
<dbReference type="InterPro" id="IPR001261">
    <property type="entry name" value="ArgE/DapE_CS"/>
</dbReference>
<dbReference type="NCBIfam" id="NF006771">
    <property type="entry name" value="PRK09290.1-5"/>
    <property type="match status" value="1"/>
</dbReference>
<keyword evidence="3" id="KW-0479">Metal-binding</keyword>
<proteinExistence type="inferred from homology"/>
<evidence type="ECO:0000313" key="5">
    <source>
        <dbReference type="EMBL" id="NUU59066.1"/>
    </source>
</evidence>
<dbReference type="InterPro" id="IPR002933">
    <property type="entry name" value="Peptidase_M20"/>
</dbReference>